<feature type="transmembrane region" description="Helical" evidence="1">
    <location>
        <begin position="12"/>
        <end position="27"/>
    </location>
</feature>
<name>A0A1Y5F758_9BACT</name>
<dbReference type="Proteomes" id="UP000196531">
    <property type="component" value="Unassembled WGS sequence"/>
</dbReference>
<dbReference type="EMBL" id="MAAO01000016">
    <property type="protein sequence ID" value="OUR92951.1"/>
    <property type="molecule type" value="Genomic_DNA"/>
</dbReference>
<evidence type="ECO:0000313" key="2">
    <source>
        <dbReference type="EMBL" id="OUR92951.1"/>
    </source>
</evidence>
<evidence type="ECO:0000313" key="3">
    <source>
        <dbReference type="Proteomes" id="UP000196531"/>
    </source>
</evidence>
<feature type="transmembrane region" description="Helical" evidence="1">
    <location>
        <begin position="76"/>
        <end position="94"/>
    </location>
</feature>
<keyword evidence="1" id="KW-0812">Transmembrane</keyword>
<organism evidence="2 3">
    <name type="scientific">Halobacteriovorax marinus</name>
    <dbReference type="NCBI Taxonomy" id="97084"/>
    <lineage>
        <taxon>Bacteria</taxon>
        <taxon>Pseudomonadati</taxon>
        <taxon>Bdellovibrionota</taxon>
        <taxon>Bacteriovoracia</taxon>
        <taxon>Bacteriovoracales</taxon>
        <taxon>Halobacteriovoraceae</taxon>
        <taxon>Halobacteriovorax</taxon>
    </lineage>
</organism>
<feature type="transmembrane region" description="Helical" evidence="1">
    <location>
        <begin position="33"/>
        <end position="55"/>
    </location>
</feature>
<keyword evidence="1" id="KW-0472">Membrane</keyword>
<evidence type="ECO:0000256" key="1">
    <source>
        <dbReference type="SAM" id="Phobius"/>
    </source>
</evidence>
<comment type="caution">
    <text evidence="2">The sequence shown here is derived from an EMBL/GenBank/DDBJ whole genome shotgun (WGS) entry which is preliminary data.</text>
</comment>
<proteinExistence type="predicted"/>
<feature type="transmembrane region" description="Helical" evidence="1">
    <location>
        <begin position="100"/>
        <end position="118"/>
    </location>
</feature>
<protein>
    <submittedName>
        <fullName evidence="2">Uncharacterized protein</fullName>
    </submittedName>
</protein>
<reference evidence="3" key="1">
    <citation type="journal article" date="2017" name="Proc. Natl. Acad. Sci. U.S.A.">
        <title>Simulation of Deepwater Horizon oil plume reveals substrate specialization within a complex community of hydrocarbon-degraders.</title>
        <authorList>
            <person name="Hu P."/>
            <person name="Dubinsky E.A."/>
            <person name="Probst A.J."/>
            <person name="Wang J."/>
            <person name="Sieber C.M.K."/>
            <person name="Tom L.M."/>
            <person name="Gardinali P."/>
            <person name="Banfield J.F."/>
            <person name="Atlas R.M."/>
            <person name="Andersen G.L."/>
        </authorList>
    </citation>
    <scope>NUCLEOTIDE SEQUENCE [LARGE SCALE GENOMIC DNA]</scope>
</reference>
<dbReference type="AlphaFoldDB" id="A0A1Y5F758"/>
<accession>A0A1Y5F758</accession>
<sequence>MLLKTKINLKKFFLISLPTTGIFLAFSRDWNDAAAIILVYTATVVHLGMLSEAVFELIESQVKEGHIHNVKDKIMYLFMGKITILILSLLIGRQLMGNRIIIPVINYVIQIFILAFSISSKGRDKT</sequence>
<gene>
    <name evidence="2" type="ORF">A9Q84_20805</name>
</gene>
<keyword evidence="1" id="KW-1133">Transmembrane helix</keyword>